<keyword evidence="2" id="KW-1185">Reference proteome</keyword>
<dbReference type="PANTHER" id="PTHR31635:SF196">
    <property type="entry name" value="REVERSE TRANSCRIPTASE DOMAIN-CONTAINING PROTEIN-RELATED"/>
    <property type="match status" value="1"/>
</dbReference>
<organism evidence="1 2">
    <name type="scientific">Pelobates cultripes</name>
    <name type="common">Western spadefoot toad</name>
    <dbReference type="NCBI Taxonomy" id="61616"/>
    <lineage>
        <taxon>Eukaryota</taxon>
        <taxon>Metazoa</taxon>
        <taxon>Chordata</taxon>
        <taxon>Craniata</taxon>
        <taxon>Vertebrata</taxon>
        <taxon>Euteleostomi</taxon>
        <taxon>Amphibia</taxon>
        <taxon>Batrachia</taxon>
        <taxon>Anura</taxon>
        <taxon>Pelobatoidea</taxon>
        <taxon>Pelobatidae</taxon>
        <taxon>Pelobates</taxon>
    </lineage>
</organism>
<proteinExistence type="predicted"/>
<reference evidence="1" key="1">
    <citation type="submission" date="2022-03" db="EMBL/GenBank/DDBJ databases">
        <authorList>
            <person name="Alioto T."/>
            <person name="Alioto T."/>
            <person name="Gomez Garrido J."/>
        </authorList>
    </citation>
    <scope>NUCLEOTIDE SEQUENCE</scope>
</reference>
<dbReference type="Proteomes" id="UP001295444">
    <property type="component" value="Chromosome 10"/>
</dbReference>
<sequence length="170" mass="19149">MSHAQQVTWYKQLHDLNKLNQNTPIPKAKTPNLRSTGQDKEALALTQVGYSLRKLKASYYSQGNRARKILAQRLRDRWTTSIIAHIQAPNGDRIVAPKAISDEFATHYESLYNLKYDLLTPSTFIEDYLSDAPLPTLSKVYRDALSAPITQQEVKDTIKTLPIGKAPGPD</sequence>
<accession>A0AAD1T5U8</accession>
<protein>
    <submittedName>
        <fullName evidence="1">Metabotropic glutamate receptor 2-like</fullName>
    </submittedName>
</protein>
<dbReference type="AlphaFoldDB" id="A0AAD1T5U8"/>
<name>A0AAD1T5U8_PELCU</name>
<gene>
    <name evidence="1" type="ORF">PECUL_23A054250</name>
</gene>
<dbReference type="EMBL" id="OW240921">
    <property type="protein sequence ID" value="CAH2319374.1"/>
    <property type="molecule type" value="Genomic_DNA"/>
</dbReference>
<dbReference type="PANTHER" id="PTHR31635">
    <property type="entry name" value="REVERSE TRANSCRIPTASE DOMAIN-CONTAINING PROTEIN-RELATED"/>
    <property type="match status" value="1"/>
</dbReference>
<evidence type="ECO:0000313" key="2">
    <source>
        <dbReference type="Proteomes" id="UP001295444"/>
    </source>
</evidence>
<evidence type="ECO:0000313" key="1">
    <source>
        <dbReference type="EMBL" id="CAH2319374.1"/>
    </source>
</evidence>
<keyword evidence="1" id="KW-0675">Receptor</keyword>